<proteinExistence type="predicted"/>
<name>A0A7K1RID5_AGRVI</name>
<dbReference type="EMBL" id="WPHU01000007">
    <property type="protein sequence ID" value="MVA57780.1"/>
    <property type="molecule type" value="Genomic_DNA"/>
</dbReference>
<dbReference type="InterPro" id="IPR053136">
    <property type="entry name" value="UTP_pyrophosphatase-like"/>
</dbReference>
<evidence type="ECO:0000313" key="3">
    <source>
        <dbReference type="Proteomes" id="UP000440716"/>
    </source>
</evidence>
<protein>
    <submittedName>
        <fullName evidence="2">DUF45 domain-containing protein</fullName>
    </submittedName>
</protein>
<evidence type="ECO:0000259" key="1">
    <source>
        <dbReference type="Pfam" id="PF01863"/>
    </source>
</evidence>
<comment type="caution">
    <text evidence="2">The sequence shown here is derived from an EMBL/GenBank/DDBJ whole genome shotgun (WGS) entry which is preliminary data.</text>
</comment>
<dbReference type="Proteomes" id="UP000440716">
    <property type="component" value="Unassembled WGS sequence"/>
</dbReference>
<dbReference type="Gene3D" id="3.30.2010.10">
    <property type="entry name" value="Metalloproteases ('zincins'), catalytic domain"/>
    <property type="match status" value="1"/>
</dbReference>
<gene>
    <name evidence="2" type="ORF">GOZ88_16880</name>
</gene>
<reference evidence="2 3" key="1">
    <citation type="submission" date="2019-12" db="EMBL/GenBank/DDBJ databases">
        <title>Whole-genome sequencing of Allorhizobium vitis.</title>
        <authorList>
            <person name="Gan H.M."/>
            <person name="Szegedi E."/>
            <person name="Burr T."/>
            <person name="Savka M.A."/>
        </authorList>
    </citation>
    <scope>NUCLEOTIDE SEQUENCE [LARGE SCALE GENOMIC DNA]</scope>
    <source>
        <strain evidence="2 3">CG415</strain>
    </source>
</reference>
<sequence length="254" mass="28472">MFPLFLRSPTKVAKKPKVPESRELLVAGRPVPLAIRENLRATRITLRIEPGGRGLKMTIPKGVRKGDVNDFIERHRGWLENKLSRFSDDTKVRAGGVISLRGVAHRIVHTGQLRGISQTAVEDGEPVIRISGLPEHAGRRLSAFLKKEARLDLERLVAIHTGRLGKPAKSLALKDTRSRWGSCSWDGNLSFSWRIVMAPPSVIDYLAAHEVAHLKEMNHGPQFWALCKRLCPGMDEAKSWLKRHGSELHALDFD</sequence>
<dbReference type="PANTHER" id="PTHR30399:SF1">
    <property type="entry name" value="UTP PYROPHOSPHATASE"/>
    <property type="match status" value="1"/>
</dbReference>
<dbReference type="Pfam" id="PF01863">
    <property type="entry name" value="YgjP-like"/>
    <property type="match status" value="1"/>
</dbReference>
<evidence type="ECO:0000313" key="2">
    <source>
        <dbReference type="EMBL" id="MVA57780.1"/>
    </source>
</evidence>
<dbReference type="PANTHER" id="PTHR30399">
    <property type="entry name" value="UNCHARACTERIZED PROTEIN YGJP"/>
    <property type="match status" value="1"/>
</dbReference>
<dbReference type="InterPro" id="IPR002725">
    <property type="entry name" value="YgjP-like_metallopeptidase"/>
</dbReference>
<accession>A0A7K1RID5</accession>
<feature type="domain" description="YgjP-like metallopeptidase" evidence="1">
    <location>
        <begin position="43"/>
        <end position="244"/>
    </location>
</feature>
<dbReference type="RefSeq" id="WP_156591865.1">
    <property type="nucleotide sequence ID" value="NZ_WPHU01000007.1"/>
</dbReference>
<organism evidence="2 3">
    <name type="scientific">Agrobacterium vitis</name>
    <name type="common">Rhizobium vitis</name>
    <dbReference type="NCBI Taxonomy" id="373"/>
    <lineage>
        <taxon>Bacteria</taxon>
        <taxon>Pseudomonadati</taxon>
        <taxon>Pseudomonadota</taxon>
        <taxon>Alphaproteobacteria</taxon>
        <taxon>Hyphomicrobiales</taxon>
        <taxon>Rhizobiaceae</taxon>
        <taxon>Rhizobium/Agrobacterium group</taxon>
        <taxon>Agrobacterium</taxon>
    </lineage>
</organism>
<dbReference type="CDD" id="cd07344">
    <property type="entry name" value="M48_yhfN_like"/>
    <property type="match status" value="1"/>
</dbReference>
<dbReference type="AlphaFoldDB" id="A0A7K1RID5"/>